<name>A0AAU3GY46_9ACTN</name>
<gene>
    <name evidence="3" type="ORF">OG626_21750</name>
</gene>
<sequence>MSEIAATTVHEAYAFACMRCGHGWEQAYEISHHVDNHGNPFVVYTADGQRVPSPLSTPTCANCGGHVVRIMRAGRVSSVQRMSRPMETARPGESDVDEAGDRMSVATAVPARDREAHHWQLSDLLRPFQRR</sequence>
<evidence type="ECO:0000256" key="1">
    <source>
        <dbReference type="SAM" id="MobiDB-lite"/>
    </source>
</evidence>
<evidence type="ECO:0000259" key="2">
    <source>
        <dbReference type="PROSITE" id="PS00028"/>
    </source>
</evidence>
<feature type="region of interest" description="Disordered" evidence="1">
    <location>
        <begin position="78"/>
        <end position="101"/>
    </location>
</feature>
<protein>
    <recommendedName>
        <fullName evidence="2">C2H2-type domain-containing protein</fullName>
    </recommendedName>
</protein>
<feature type="domain" description="C2H2-type" evidence="2">
    <location>
        <begin position="17"/>
        <end position="37"/>
    </location>
</feature>
<organism evidence="3">
    <name type="scientific">Streptomyces sp. NBC_01401</name>
    <dbReference type="NCBI Taxonomy" id="2903854"/>
    <lineage>
        <taxon>Bacteria</taxon>
        <taxon>Bacillati</taxon>
        <taxon>Actinomycetota</taxon>
        <taxon>Actinomycetes</taxon>
        <taxon>Kitasatosporales</taxon>
        <taxon>Streptomycetaceae</taxon>
        <taxon>Streptomyces</taxon>
    </lineage>
</organism>
<dbReference type="PROSITE" id="PS00028">
    <property type="entry name" value="ZINC_FINGER_C2H2_1"/>
    <property type="match status" value="1"/>
</dbReference>
<dbReference type="EMBL" id="CP109535">
    <property type="protein sequence ID" value="WTY97331.1"/>
    <property type="molecule type" value="Genomic_DNA"/>
</dbReference>
<evidence type="ECO:0000313" key="3">
    <source>
        <dbReference type="EMBL" id="WTY97331.1"/>
    </source>
</evidence>
<dbReference type="AlphaFoldDB" id="A0AAU3GY46"/>
<proteinExistence type="predicted"/>
<dbReference type="InterPro" id="IPR013087">
    <property type="entry name" value="Znf_C2H2_type"/>
</dbReference>
<accession>A0AAU3GY46</accession>
<reference evidence="3" key="1">
    <citation type="submission" date="2022-10" db="EMBL/GenBank/DDBJ databases">
        <title>The complete genomes of actinobacterial strains from the NBC collection.</title>
        <authorList>
            <person name="Joergensen T.S."/>
            <person name="Alvarez Arevalo M."/>
            <person name="Sterndorff E.B."/>
            <person name="Faurdal D."/>
            <person name="Vuksanovic O."/>
            <person name="Mourched A.-S."/>
            <person name="Charusanti P."/>
            <person name="Shaw S."/>
            <person name="Blin K."/>
            <person name="Weber T."/>
        </authorList>
    </citation>
    <scope>NUCLEOTIDE SEQUENCE</scope>
    <source>
        <strain evidence="3">NBC_01401</strain>
    </source>
</reference>